<feature type="repeat" description="PPR" evidence="2">
    <location>
        <begin position="246"/>
        <end position="276"/>
    </location>
</feature>
<dbReference type="RefSeq" id="XP_010928212.1">
    <property type="nucleotide sequence ID" value="XM_010929910.3"/>
</dbReference>
<evidence type="ECO:0000259" key="3">
    <source>
        <dbReference type="Pfam" id="PF14432"/>
    </source>
</evidence>
<gene>
    <name evidence="5" type="primary">LOC105050055</name>
</gene>
<dbReference type="PANTHER" id="PTHR47926">
    <property type="entry name" value="PENTATRICOPEPTIDE REPEAT-CONTAINING PROTEIN"/>
    <property type="match status" value="1"/>
</dbReference>
<dbReference type="GO" id="GO:0009451">
    <property type="term" value="P:RNA modification"/>
    <property type="evidence" value="ECO:0007669"/>
    <property type="project" value="InterPro"/>
</dbReference>
<dbReference type="FunFam" id="1.25.40.10:FF:000125">
    <property type="entry name" value="Pentatricopeptide repeat-containing protein"/>
    <property type="match status" value="1"/>
</dbReference>
<protein>
    <submittedName>
        <fullName evidence="5">Pentatricopeptide repeat-containing protein At3g62890-like</fullName>
    </submittedName>
</protein>
<dbReference type="Proteomes" id="UP000504607">
    <property type="component" value="Chromosome 8"/>
</dbReference>
<evidence type="ECO:0000256" key="2">
    <source>
        <dbReference type="PROSITE-ProRule" id="PRU00708"/>
    </source>
</evidence>
<feature type="repeat" description="PPR" evidence="2">
    <location>
        <begin position="183"/>
        <end position="217"/>
    </location>
</feature>
<proteinExistence type="predicted"/>
<dbReference type="GO" id="GO:0008270">
    <property type="term" value="F:zinc ion binding"/>
    <property type="evidence" value="ECO:0007669"/>
    <property type="project" value="InterPro"/>
</dbReference>
<evidence type="ECO:0000313" key="4">
    <source>
        <dbReference type="Proteomes" id="UP000504607"/>
    </source>
</evidence>
<dbReference type="Pfam" id="PF14432">
    <property type="entry name" value="DYW_deaminase"/>
    <property type="match status" value="1"/>
</dbReference>
<dbReference type="FunFam" id="1.25.40.10:FF:000329">
    <property type="entry name" value="Pentatricopeptide repeat-containing protein"/>
    <property type="match status" value="1"/>
</dbReference>
<dbReference type="Gene3D" id="1.25.40.10">
    <property type="entry name" value="Tetratricopeptide repeat domain"/>
    <property type="match status" value="3"/>
</dbReference>
<keyword evidence="1" id="KW-0677">Repeat</keyword>
<dbReference type="InParanoid" id="A0A6I9RLG0"/>
<dbReference type="AlphaFoldDB" id="A0A6I9RLG0"/>
<dbReference type="InterPro" id="IPR046960">
    <property type="entry name" value="PPR_At4g14850-like_plant"/>
</dbReference>
<dbReference type="FunFam" id="1.25.40.10:FF:000731">
    <property type="entry name" value="Pentatricopeptide repeat-containing protein"/>
    <property type="match status" value="1"/>
</dbReference>
<feature type="repeat" description="PPR" evidence="2">
    <location>
        <begin position="412"/>
        <end position="446"/>
    </location>
</feature>
<dbReference type="GO" id="GO:0003723">
    <property type="term" value="F:RNA binding"/>
    <property type="evidence" value="ECO:0007669"/>
    <property type="project" value="InterPro"/>
</dbReference>
<dbReference type="InterPro" id="IPR002885">
    <property type="entry name" value="PPR_rpt"/>
</dbReference>
<dbReference type="InterPro" id="IPR046848">
    <property type="entry name" value="E_motif"/>
</dbReference>
<organism evidence="4 5">
    <name type="scientific">Elaeis guineensis var. tenera</name>
    <name type="common">Oil palm</name>
    <dbReference type="NCBI Taxonomy" id="51953"/>
    <lineage>
        <taxon>Eukaryota</taxon>
        <taxon>Viridiplantae</taxon>
        <taxon>Streptophyta</taxon>
        <taxon>Embryophyta</taxon>
        <taxon>Tracheophyta</taxon>
        <taxon>Spermatophyta</taxon>
        <taxon>Magnoliopsida</taxon>
        <taxon>Liliopsida</taxon>
        <taxon>Arecaceae</taxon>
        <taxon>Arecoideae</taxon>
        <taxon>Cocoseae</taxon>
        <taxon>Elaeidinae</taxon>
        <taxon>Elaeis</taxon>
    </lineage>
</organism>
<dbReference type="NCBIfam" id="TIGR00756">
    <property type="entry name" value="PPR"/>
    <property type="match status" value="4"/>
</dbReference>
<reference evidence="5" key="1">
    <citation type="submission" date="2025-08" db="UniProtKB">
        <authorList>
            <consortium name="RefSeq"/>
        </authorList>
    </citation>
    <scope>IDENTIFICATION</scope>
</reference>
<dbReference type="InterPro" id="IPR032867">
    <property type="entry name" value="DYW_dom"/>
</dbReference>
<sequence>MTPTTPFPRHLETLLRSCCAGHHLRPLFARLIVAGLVRHPLALRRLVELLALAANHPAAPLLARPLSHLYFRLAPASTTFLYNLLIRAFSRSRHHPTESLVAFSSLLRHGGRSLPDRFTFPFLVKASSNLNSPFEGQQIHSQVLKRGFQSDVYVVNTFLSMYSSFGDLASAQKLFDSSSEVLDVVSWNTIIDGYVKSGAVEVARRHFDEMPVRNEVSWSAIISGYAGKGELDMAQSLFDRMPVGRNIVTWNSMISGFARHGLLPLARKLFDEMPVRNVVSWNSMVSGYAMNGEMDLAMELFDLMPERDVVSWSCMISGYAQINWYMEALQIFKRMQLESSVKPNEVTMVSVLSACAHLAALDQGKWVHAYIDKNHMTLDDDYNLGAALIDMYAKCGSMETAVELFHALARKNVSSWNALITGLAINGAAHESLEAFERMQRSGPKSNGITFLGVLTACTHGGLVDEGRWYFENMSKVYGVQLEMKHYGCIVDLLGRAGFLEEAEGIVRSMPMKPDVMVLGALLGACRIHRDIRIADRIRCQVLNLKPQQSGCHVLLSNIYAAAGRWDDALEMRSLLKQSGIRKEPGSSSVELDGVVYEFVAGDCPNPEASTVYSWLDEMGRKLRSLGYLPVTEDVLLDLDEEDKETCLSRHSEKLALAFALLRATPQSTIRIVKNLRICGDCHLFIRHVSKLYPQQILVRDRIRFHHFKGGFCSCKDYW</sequence>
<dbReference type="OrthoDB" id="185373at2759"/>
<dbReference type="KEGG" id="egu:105050055"/>
<dbReference type="Pfam" id="PF20431">
    <property type="entry name" value="E_motif"/>
    <property type="match status" value="1"/>
</dbReference>
<dbReference type="InterPro" id="IPR011990">
    <property type="entry name" value="TPR-like_helical_dom_sf"/>
</dbReference>
<dbReference type="PANTHER" id="PTHR47926:SF444">
    <property type="entry name" value="PENTATRICOPEPTIDE REPEAT-CONTAINING PROTEIN"/>
    <property type="match status" value="1"/>
</dbReference>
<dbReference type="FunCoup" id="A0A6I9RLG0">
    <property type="interactions" value="46"/>
</dbReference>
<accession>A0A6I9RLG0</accession>
<evidence type="ECO:0000313" key="5">
    <source>
        <dbReference type="RefSeq" id="XP_010928212.1"/>
    </source>
</evidence>
<dbReference type="Pfam" id="PF01535">
    <property type="entry name" value="PPR"/>
    <property type="match status" value="8"/>
</dbReference>
<feature type="repeat" description="PPR" evidence="2">
    <location>
        <begin position="277"/>
        <end position="311"/>
    </location>
</feature>
<dbReference type="GeneID" id="105050055"/>
<dbReference type="PROSITE" id="PS51375">
    <property type="entry name" value="PPR"/>
    <property type="match status" value="4"/>
</dbReference>
<name>A0A6I9RLG0_ELAGV</name>
<dbReference type="GO" id="GO:0048731">
    <property type="term" value="P:system development"/>
    <property type="evidence" value="ECO:0007669"/>
    <property type="project" value="UniProtKB-ARBA"/>
</dbReference>
<feature type="domain" description="DYW" evidence="3">
    <location>
        <begin position="627"/>
        <end position="719"/>
    </location>
</feature>
<keyword evidence="4" id="KW-1185">Reference proteome</keyword>
<evidence type="ECO:0000256" key="1">
    <source>
        <dbReference type="ARBA" id="ARBA00022737"/>
    </source>
</evidence>